<name>A0A0E9VBB4_ANGAN</name>
<dbReference type="AlphaFoldDB" id="A0A0E9VBB4"/>
<protein>
    <submittedName>
        <fullName evidence="1">Uncharacterized protein</fullName>
    </submittedName>
</protein>
<reference evidence="1" key="1">
    <citation type="submission" date="2014-11" db="EMBL/GenBank/DDBJ databases">
        <authorList>
            <person name="Amaro Gonzalez C."/>
        </authorList>
    </citation>
    <scope>NUCLEOTIDE SEQUENCE</scope>
</reference>
<organism evidence="1">
    <name type="scientific">Anguilla anguilla</name>
    <name type="common">European freshwater eel</name>
    <name type="synonym">Muraena anguilla</name>
    <dbReference type="NCBI Taxonomy" id="7936"/>
    <lineage>
        <taxon>Eukaryota</taxon>
        <taxon>Metazoa</taxon>
        <taxon>Chordata</taxon>
        <taxon>Craniata</taxon>
        <taxon>Vertebrata</taxon>
        <taxon>Euteleostomi</taxon>
        <taxon>Actinopterygii</taxon>
        <taxon>Neopterygii</taxon>
        <taxon>Teleostei</taxon>
        <taxon>Anguilliformes</taxon>
        <taxon>Anguillidae</taxon>
        <taxon>Anguilla</taxon>
    </lineage>
</organism>
<dbReference type="EMBL" id="GBXM01034069">
    <property type="protein sequence ID" value="JAH74508.1"/>
    <property type="molecule type" value="Transcribed_RNA"/>
</dbReference>
<accession>A0A0E9VBB4</accession>
<sequence length="36" mass="3949">MKGGGADHREPETLSFFPFLPFYLHVAGGLHGLHLV</sequence>
<proteinExistence type="predicted"/>
<evidence type="ECO:0000313" key="1">
    <source>
        <dbReference type="EMBL" id="JAH74508.1"/>
    </source>
</evidence>
<reference evidence="1" key="2">
    <citation type="journal article" date="2015" name="Fish Shellfish Immunol.">
        <title>Early steps in the European eel (Anguilla anguilla)-Vibrio vulnificus interaction in the gills: Role of the RtxA13 toxin.</title>
        <authorList>
            <person name="Callol A."/>
            <person name="Pajuelo D."/>
            <person name="Ebbesson L."/>
            <person name="Teles M."/>
            <person name="MacKenzie S."/>
            <person name="Amaro C."/>
        </authorList>
    </citation>
    <scope>NUCLEOTIDE SEQUENCE</scope>
</reference>